<proteinExistence type="inferred from homology"/>
<evidence type="ECO:0000256" key="4">
    <source>
        <dbReference type="ARBA" id="ARBA00022723"/>
    </source>
</evidence>
<comment type="cofactor">
    <cofactor evidence="1">
        <name>Mg(2+)</name>
        <dbReference type="ChEBI" id="CHEBI:18420"/>
    </cofactor>
</comment>
<dbReference type="STRING" id="90262.A0A1X2ICT7"/>
<keyword evidence="5" id="KW-0460">Magnesium</keyword>
<dbReference type="PANTHER" id="PTHR12001:SF69">
    <property type="entry name" value="ALL TRANS-POLYPRENYL-DIPHOSPHATE SYNTHASE PDSS1"/>
    <property type="match status" value="1"/>
</dbReference>
<dbReference type="GO" id="GO:0006744">
    <property type="term" value="P:ubiquinone biosynthetic process"/>
    <property type="evidence" value="ECO:0007669"/>
    <property type="project" value="TreeGrafter"/>
</dbReference>
<keyword evidence="9" id="KW-1185">Reference proteome</keyword>
<dbReference type="Pfam" id="PF00348">
    <property type="entry name" value="polyprenyl_synt"/>
    <property type="match status" value="1"/>
</dbReference>
<comment type="similarity">
    <text evidence="2 7">Belongs to the FPP/GGPP synthase family.</text>
</comment>
<dbReference type="Gene3D" id="1.10.600.10">
    <property type="entry name" value="Farnesyl Diphosphate Synthase"/>
    <property type="match status" value="1"/>
</dbReference>
<keyword evidence="3 7" id="KW-0808">Transferase</keyword>
<dbReference type="OrthoDB" id="9927103at2759"/>
<dbReference type="SUPFAM" id="SSF48576">
    <property type="entry name" value="Terpenoid synthases"/>
    <property type="match status" value="1"/>
</dbReference>
<evidence type="ECO:0000256" key="5">
    <source>
        <dbReference type="ARBA" id="ARBA00022842"/>
    </source>
</evidence>
<gene>
    <name evidence="8" type="ORF">BCR42DRAFT_417914</name>
</gene>
<sequence>MIHTLKTSTTRSAFLFIHATKKISIRSICTSQPCLSSNNRTDHGDSPFSTIVNGIDTFRSTLLKNTPLRHVTKPTMETMPFTGKADSWHDALREAQDLVKTEDQDRMMDPVKLLGKDWTSFIKTMAKHYLSGDTERIRPLLVLLMAQANSSTTPPTILDTQRRLAEISEMIHISSLLHYDILDDNENQANVFGNKMAVLAGDFLLARASLALAQLRSAECIELMATCIANLVEGEVMQVKKRKHAEGDKSNDLEYYMEQCYLKTASLIAQSCRASMVLGGGDKDVARHAYDYGKHMGLALQLLTDVQVFAKRVANVDEVPIINAPLLFAAESNPELKQIIKRNFSAEDDIEKTRSLIYQSDGLKQTLALADTHGQEAIKTISALPPSSARDALIQLARNLGQ</sequence>
<dbReference type="GO" id="GO:0004659">
    <property type="term" value="F:prenyltransferase activity"/>
    <property type="evidence" value="ECO:0007669"/>
    <property type="project" value="InterPro"/>
</dbReference>
<dbReference type="GO" id="GO:1990234">
    <property type="term" value="C:transferase complex"/>
    <property type="evidence" value="ECO:0007669"/>
    <property type="project" value="TreeGrafter"/>
</dbReference>
<evidence type="ECO:0000256" key="1">
    <source>
        <dbReference type="ARBA" id="ARBA00001946"/>
    </source>
</evidence>
<dbReference type="GO" id="GO:0008299">
    <property type="term" value="P:isoprenoid biosynthetic process"/>
    <property type="evidence" value="ECO:0007669"/>
    <property type="project" value="UniProtKB-KW"/>
</dbReference>
<evidence type="ECO:0000256" key="2">
    <source>
        <dbReference type="ARBA" id="ARBA00006706"/>
    </source>
</evidence>
<reference evidence="8 9" key="1">
    <citation type="submission" date="2016-07" db="EMBL/GenBank/DDBJ databases">
        <title>Pervasive Adenine N6-methylation of Active Genes in Fungi.</title>
        <authorList>
            <consortium name="DOE Joint Genome Institute"/>
            <person name="Mondo S.J."/>
            <person name="Dannebaum R.O."/>
            <person name="Kuo R.C."/>
            <person name="Labutti K."/>
            <person name="Haridas S."/>
            <person name="Kuo A."/>
            <person name="Salamov A."/>
            <person name="Ahrendt S.R."/>
            <person name="Lipzen A."/>
            <person name="Sullivan W."/>
            <person name="Andreopoulos W.B."/>
            <person name="Clum A."/>
            <person name="Lindquist E."/>
            <person name="Daum C."/>
            <person name="Ramamoorthy G.K."/>
            <person name="Gryganskyi A."/>
            <person name="Culley D."/>
            <person name="Magnuson J.K."/>
            <person name="James T.Y."/>
            <person name="O'Malley M.A."/>
            <person name="Stajich J.E."/>
            <person name="Spatafora J.W."/>
            <person name="Visel A."/>
            <person name="Grigoriev I.V."/>
        </authorList>
    </citation>
    <scope>NUCLEOTIDE SEQUENCE [LARGE SCALE GENOMIC DNA]</scope>
    <source>
        <strain evidence="8 9">NRRL 1336</strain>
    </source>
</reference>
<evidence type="ECO:0000256" key="3">
    <source>
        <dbReference type="ARBA" id="ARBA00022679"/>
    </source>
</evidence>
<organism evidence="8 9">
    <name type="scientific">Absidia repens</name>
    <dbReference type="NCBI Taxonomy" id="90262"/>
    <lineage>
        <taxon>Eukaryota</taxon>
        <taxon>Fungi</taxon>
        <taxon>Fungi incertae sedis</taxon>
        <taxon>Mucoromycota</taxon>
        <taxon>Mucoromycotina</taxon>
        <taxon>Mucoromycetes</taxon>
        <taxon>Mucorales</taxon>
        <taxon>Cunninghamellaceae</taxon>
        <taxon>Absidia</taxon>
    </lineage>
</organism>
<evidence type="ECO:0000313" key="8">
    <source>
        <dbReference type="EMBL" id="ORZ14037.1"/>
    </source>
</evidence>
<comment type="caution">
    <text evidence="8">The sequence shown here is derived from an EMBL/GenBank/DDBJ whole genome shotgun (WGS) entry which is preliminary data.</text>
</comment>
<name>A0A1X2ICT7_9FUNG</name>
<dbReference type="PANTHER" id="PTHR12001">
    <property type="entry name" value="GERANYLGERANYL PYROPHOSPHATE SYNTHASE"/>
    <property type="match status" value="1"/>
</dbReference>
<evidence type="ECO:0000256" key="6">
    <source>
        <dbReference type="ARBA" id="ARBA00023229"/>
    </source>
</evidence>
<protein>
    <submittedName>
        <fullName evidence="8">Isoprenoid synthase domain-containing protein</fullName>
    </submittedName>
</protein>
<dbReference type="EMBL" id="MCGE01000015">
    <property type="protein sequence ID" value="ORZ14037.1"/>
    <property type="molecule type" value="Genomic_DNA"/>
</dbReference>
<evidence type="ECO:0000313" key="9">
    <source>
        <dbReference type="Proteomes" id="UP000193560"/>
    </source>
</evidence>
<dbReference type="Proteomes" id="UP000193560">
    <property type="component" value="Unassembled WGS sequence"/>
</dbReference>
<accession>A0A1X2ICT7</accession>
<dbReference type="InterPro" id="IPR000092">
    <property type="entry name" value="Polyprenyl_synt"/>
</dbReference>
<keyword evidence="4" id="KW-0479">Metal-binding</keyword>
<dbReference type="AlphaFoldDB" id="A0A1X2ICT7"/>
<keyword evidence="6" id="KW-0414">Isoprene biosynthesis</keyword>
<dbReference type="GO" id="GO:0046872">
    <property type="term" value="F:metal ion binding"/>
    <property type="evidence" value="ECO:0007669"/>
    <property type="project" value="UniProtKB-KW"/>
</dbReference>
<dbReference type="InterPro" id="IPR008949">
    <property type="entry name" value="Isoprenoid_synthase_dom_sf"/>
</dbReference>
<evidence type="ECO:0000256" key="7">
    <source>
        <dbReference type="RuleBase" id="RU004466"/>
    </source>
</evidence>